<comment type="caution">
    <text evidence="1">The sequence shown here is derived from an EMBL/GenBank/DDBJ whole genome shotgun (WGS) entry which is preliminary data.</text>
</comment>
<evidence type="ECO:0000313" key="1">
    <source>
        <dbReference type="EMBL" id="VBB17586.1"/>
    </source>
</evidence>
<name>A0A5K0U8Y3_9VIRU</name>
<reference evidence="1 2" key="1">
    <citation type="submission" date="2018-10" db="EMBL/GenBank/DDBJ databases">
        <authorList>
            <consortium name="IHU Genomes"/>
        </authorList>
    </citation>
    <scope>NUCLEOTIDE SEQUENCE [LARGE SCALE GENOMIC DNA]</scope>
    <source>
        <strain evidence="1 2">A1</strain>
    </source>
</reference>
<keyword evidence="2" id="KW-1185">Reference proteome</keyword>
<dbReference type="EMBL" id="UPSH01000001">
    <property type="protein sequence ID" value="VBB17586.1"/>
    <property type="molecule type" value="Genomic_DNA"/>
</dbReference>
<accession>A0A5K0U8Y3</accession>
<organism evidence="1 2">
    <name type="scientific">Yasminevirus sp. GU-2018</name>
    <dbReference type="NCBI Taxonomy" id="2420051"/>
    <lineage>
        <taxon>Viruses</taxon>
        <taxon>Varidnaviria</taxon>
        <taxon>Bamfordvirae</taxon>
        <taxon>Nucleocytoviricota</taxon>
        <taxon>Megaviricetes</taxon>
        <taxon>Imitervirales</taxon>
        <taxon>Mimiviridae</taxon>
        <taxon>Klosneuvirinae</taxon>
        <taxon>Yasminevirus</taxon>
        <taxon>Yasminevirus saudimassiliense</taxon>
    </lineage>
</organism>
<protein>
    <submittedName>
        <fullName evidence="1">Uncharacterized protein</fullName>
    </submittedName>
</protein>
<dbReference type="SUPFAM" id="SSF51445">
    <property type="entry name" value="(Trans)glycosidases"/>
    <property type="match status" value="1"/>
</dbReference>
<evidence type="ECO:0000313" key="2">
    <source>
        <dbReference type="Proteomes" id="UP000594342"/>
    </source>
</evidence>
<gene>
    <name evidence="1" type="ORF">YASMINEVIRUS_49</name>
</gene>
<dbReference type="InterPro" id="IPR017853">
    <property type="entry name" value="GH"/>
</dbReference>
<dbReference type="Proteomes" id="UP000594342">
    <property type="component" value="Unassembled WGS sequence"/>
</dbReference>
<proteinExistence type="predicted"/>
<sequence>MGSTQILRRLSNLSPNLSIFPTVFVLALVLTGDASKNVILSSGLGGWDASKLQHQYNAFSAYANMGIVSATSILAYNLDVNGYLDTYNTSDPNMTAEQYQYLLGSLQVNPLGNQMPKNVSTLPCLYCDATIGNCQNLGERLRRLFLHQQQFIDSTIQKIKQFNWDGYIVDFEPDQSVNPDRLTDFVIDWGCQLKALSRKLYVWTGFTAPYNMSVLTNSSCVNILTMNTYVGTYDSFIQIGSDAMLETPDTNRLGFGLLTSDFVKKSYINNDHFKSNTEIVLNEHDFEQVIEWIKTTNTESISIWASIIPPNWYSGLRNYWL</sequence>